<accession>A0A128EBF4</accession>
<dbReference type="CDD" id="cd00038">
    <property type="entry name" value="CAP_ED"/>
    <property type="match status" value="1"/>
</dbReference>
<name>A0A128EBF4_9BACT</name>
<keyword evidence="1" id="KW-0805">Transcription regulation</keyword>
<organism evidence="5 6">
    <name type="scientific">Campylobacter geochelonis</name>
    <dbReference type="NCBI Taxonomy" id="1780362"/>
    <lineage>
        <taxon>Bacteria</taxon>
        <taxon>Pseudomonadati</taxon>
        <taxon>Campylobacterota</taxon>
        <taxon>Epsilonproteobacteria</taxon>
        <taxon>Campylobacterales</taxon>
        <taxon>Campylobacteraceae</taxon>
        <taxon>Campylobacter</taxon>
    </lineage>
</organism>
<evidence type="ECO:0000313" key="6">
    <source>
        <dbReference type="Proteomes" id="UP000069632"/>
    </source>
</evidence>
<evidence type="ECO:0000256" key="1">
    <source>
        <dbReference type="ARBA" id="ARBA00023015"/>
    </source>
</evidence>
<keyword evidence="3" id="KW-0804">Transcription</keyword>
<dbReference type="RefSeq" id="WP_075531272.1">
    <property type="nucleotide sequence ID" value="NZ_CP053844.1"/>
</dbReference>
<evidence type="ECO:0000256" key="2">
    <source>
        <dbReference type="ARBA" id="ARBA00023125"/>
    </source>
</evidence>
<evidence type="ECO:0000313" key="5">
    <source>
        <dbReference type="EMBL" id="CZE46324.1"/>
    </source>
</evidence>
<dbReference type="Gene3D" id="2.60.120.10">
    <property type="entry name" value="Jelly Rolls"/>
    <property type="match status" value="1"/>
</dbReference>
<dbReference type="EMBL" id="FIZP01000001">
    <property type="protein sequence ID" value="CZE46324.1"/>
    <property type="molecule type" value="Genomic_DNA"/>
</dbReference>
<evidence type="ECO:0000256" key="3">
    <source>
        <dbReference type="ARBA" id="ARBA00023163"/>
    </source>
</evidence>
<keyword evidence="6" id="KW-1185">Reference proteome</keyword>
<dbReference type="GO" id="GO:0006355">
    <property type="term" value="P:regulation of DNA-templated transcription"/>
    <property type="evidence" value="ECO:0007669"/>
    <property type="project" value="InterPro"/>
</dbReference>
<dbReference type="SUPFAM" id="SSF51206">
    <property type="entry name" value="cAMP-binding domain-like"/>
    <property type="match status" value="1"/>
</dbReference>
<sequence>MQSIDTISKFFSLKDEDKEALKSICISKSYPPNSIIFYQGESPKNLIFLLDGYVGCYHSDDNYKDIFFHIFDFPGLIAEPFTIEQIPYNVNIITFTKAKVVFINYDKFKKLFLSKSEVSQALLKSLCKKIWNYSRFANREKHNDIMGKICYFILHHKELLNAISQQNIAFILNLTPQILSKYLKKLKDEKILEFKQNQWKILDKNRLKNYANILEGY</sequence>
<dbReference type="Pfam" id="PF00027">
    <property type="entry name" value="cNMP_binding"/>
    <property type="match status" value="1"/>
</dbReference>
<evidence type="ECO:0000259" key="4">
    <source>
        <dbReference type="PROSITE" id="PS50042"/>
    </source>
</evidence>
<dbReference type="Proteomes" id="UP000069632">
    <property type="component" value="Unassembled WGS sequence"/>
</dbReference>
<gene>
    <name evidence="5" type="primary">vfr</name>
    <name evidence="5" type="ORF">ERS672216_00307</name>
</gene>
<dbReference type="InterPro" id="IPR036390">
    <property type="entry name" value="WH_DNA-bd_sf"/>
</dbReference>
<dbReference type="AlphaFoldDB" id="A0A128EBF4"/>
<dbReference type="PROSITE" id="PS50042">
    <property type="entry name" value="CNMP_BINDING_3"/>
    <property type="match status" value="1"/>
</dbReference>
<dbReference type="SUPFAM" id="SSF46785">
    <property type="entry name" value="Winged helix' DNA-binding domain"/>
    <property type="match status" value="1"/>
</dbReference>
<protein>
    <submittedName>
        <fullName evidence="5">Transcription regulator</fullName>
    </submittedName>
</protein>
<feature type="domain" description="Cyclic nucleotide-binding" evidence="4">
    <location>
        <begin position="9"/>
        <end position="129"/>
    </location>
</feature>
<dbReference type="Pfam" id="PF13545">
    <property type="entry name" value="HTH_Crp_2"/>
    <property type="match status" value="1"/>
</dbReference>
<dbReference type="InterPro" id="IPR014710">
    <property type="entry name" value="RmlC-like_jellyroll"/>
</dbReference>
<dbReference type="Gene3D" id="1.10.10.10">
    <property type="entry name" value="Winged helix-like DNA-binding domain superfamily/Winged helix DNA-binding domain"/>
    <property type="match status" value="1"/>
</dbReference>
<dbReference type="InterPro" id="IPR036388">
    <property type="entry name" value="WH-like_DNA-bd_sf"/>
</dbReference>
<proteinExistence type="predicted"/>
<reference evidence="5 6" key="1">
    <citation type="submission" date="2016-02" db="EMBL/GenBank/DDBJ databases">
        <authorList>
            <consortium name="Pathogen Informatics"/>
        </authorList>
    </citation>
    <scope>NUCLEOTIDE SEQUENCE [LARGE SCALE GENOMIC DNA]</scope>
    <source>
        <strain evidence="5 6">RC20</strain>
    </source>
</reference>
<dbReference type="InterPro" id="IPR018490">
    <property type="entry name" value="cNMP-bd_dom_sf"/>
</dbReference>
<dbReference type="OrthoDB" id="6881322at2"/>
<dbReference type="InterPro" id="IPR012318">
    <property type="entry name" value="HTH_CRP"/>
</dbReference>
<keyword evidence="2" id="KW-0238">DNA-binding</keyword>
<dbReference type="InterPro" id="IPR000595">
    <property type="entry name" value="cNMP-bd_dom"/>
</dbReference>
<dbReference type="GO" id="GO:0003677">
    <property type="term" value="F:DNA binding"/>
    <property type="evidence" value="ECO:0007669"/>
    <property type="project" value="UniProtKB-KW"/>
</dbReference>